<dbReference type="Gene3D" id="3.40.50.2020">
    <property type="match status" value="1"/>
</dbReference>
<dbReference type="SUPFAM" id="SSF53271">
    <property type="entry name" value="PRTase-like"/>
    <property type="match status" value="1"/>
</dbReference>
<gene>
    <name evidence="2" type="ORF">IPA_07090</name>
</gene>
<dbReference type="Pfam" id="PF00156">
    <property type="entry name" value="Pribosyltran"/>
    <property type="match status" value="1"/>
</dbReference>
<dbReference type="Proteomes" id="UP001063698">
    <property type="component" value="Chromosome"/>
</dbReference>
<evidence type="ECO:0000259" key="1">
    <source>
        <dbReference type="Pfam" id="PF00156"/>
    </source>
</evidence>
<evidence type="ECO:0000313" key="2">
    <source>
        <dbReference type="EMBL" id="UXD21713.1"/>
    </source>
</evidence>
<dbReference type="KEGG" id="ipc:IPA_07090"/>
<sequence length="224" mass="24482">MLPENVIFDPDLSEKVYIYKDRFHAGRVLASFMKRHGIDFDKVFAIPAGGVPVAIEVAKAYQKPLDLVIVKKVLYPWTTEAGFGAVAPDGRAVLGPAPLSEEEIKEQVRKALEKVLLREKVLRGGRPYEVPPRVVVIDDGIATGYTMIAAVEFLRDKGAEEVIAAAPTASLDGAIAVSKVADLVVVPNIRSGPYFAVAEAYQEWRDLSEEEVLELLSRYSSGSI</sequence>
<feature type="domain" description="Phosphoribosyltransferase" evidence="1">
    <location>
        <begin position="25"/>
        <end position="184"/>
    </location>
</feature>
<dbReference type="EMBL" id="CP006868">
    <property type="protein sequence ID" value="UXD21713.1"/>
    <property type="molecule type" value="Genomic_DNA"/>
</dbReference>
<keyword evidence="2" id="KW-0328">Glycosyltransferase</keyword>
<proteinExistence type="predicted"/>
<name>A0A977K9V6_9CREN</name>
<organism evidence="2 3">
    <name type="scientific">Ignicoccus pacificus DSM 13166</name>
    <dbReference type="NCBI Taxonomy" id="940294"/>
    <lineage>
        <taxon>Archaea</taxon>
        <taxon>Thermoproteota</taxon>
        <taxon>Thermoprotei</taxon>
        <taxon>Desulfurococcales</taxon>
        <taxon>Desulfurococcaceae</taxon>
        <taxon>Ignicoccus</taxon>
    </lineage>
</organism>
<keyword evidence="2" id="KW-0808">Transferase</keyword>
<keyword evidence="3" id="KW-1185">Reference proteome</keyword>
<dbReference type="InterPro" id="IPR029057">
    <property type="entry name" value="PRTase-like"/>
</dbReference>
<dbReference type="AlphaFoldDB" id="A0A977K9V6"/>
<dbReference type="CDD" id="cd06223">
    <property type="entry name" value="PRTases_typeI"/>
    <property type="match status" value="1"/>
</dbReference>
<protein>
    <submittedName>
        <fullName evidence="2">Phosphoribosyltransferase</fullName>
    </submittedName>
</protein>
<reference evidence="2" key="1">
    <citation type="submission" date="2013-11" db="EMBL/GenBank/DDBJ databases">
        <title>Comparative genomics of Ignicoccus.</title>
        <authorList>
            <person name="Podar M."/>
        </authorList>
    </citation>
    <scope>NUCLEOTIDE SEQUENCE</scope>
    <source>
        <strain evidence="2">DSM 13166</strain>
    </source>
</reference>
<dbReference type="Gene3D" id="3.30.1310.20">
    <property type="entry name" value="PRTase-like"/>
    <property type="match status" value="1"/>
</dbReference>
<dbReference type="GO" id="GO:0016757">
    <property type="term" value="F:glycosyltransferase activity"/>
    <property type="evidence" value="ECO:0007669"/>
    <property type="project" value="UniProtKB-KW"/>
</dbReference>
<evidence type="ECO:0000313" key="3">
    <source>
        <dbReference type="Proteomes" id="UP001063698"/>
    </source>
</evidence>
<accession>A0A977K9V6</accession>
<dbReference type="InterPro" id="IPR000836">
    <property type="entry name" value="PRTase_dom"/>
</dbReference>